<protein>
    <submittedName>
        <fullName evidence="4">NADPH dehydrogenase</fullName>
    </submittedName>
</protein>
<keyword evidence="2" id="KW-0560">Oxidoreductase</keyword>
<gene>
    <name evidence="4" type="primary">namA</name>
    <name evidence="4" type="ORF">TRFO_21168</name>
</gene>
<sequence length="338" mass="37236">MSLFSNIKINNLVVPNRFFRSATYEALATRNGSATDDLINLYRSYKKVGLIMSSCTLVDPRGRHHPTMLSLVDSDACKSFSRLSDAVHDEGSAFGVQLAHSGMFSKIQYLNGHQPETPKNMTKNDIERVIHNFGQAARAARDSGADCVQLHCAGPFLLGSFLSHVSNDCRNDEFGSDTVEKRSEFMRQAICEVRKNLPMNFPVLIKLNGCSQPSFINHEDILKICQIAENAGANAIEIAVDRDPKTKLPDYSVVSRVKTNAKVPIISTGCYTVLKEMEEAVKSGRCDMIGLSRPLIRQPGIVGMFYSGKAEKATCKNCNGCLAYTSGQENPLKCILDK</sequence>
<keyword evidence="1" id="KW-0285">Flavoprotein</keyword>
<dbReference type="PANTHER" id="PTHR43656">
    <property type="entry name" value="BINDING OXIDOREDUCTASE, PUTATIVE (AFU_ORTHOLOGUE AFUA_2G08260)-RELATED"/>
    <property type="match status" value="1"/>
</dbReference>
<reference evidence="4" key="1">
    <citation type="submission" date="2016-10" db="EMBL/GenBank/DDBJ databases">
        <authorList>
            <person name="Benchimol M."/>
            <person name="Almeida L.G."/>
            <person name="Vasconcelos A.T."/>
            <person name="Perreira-Neves A."/>
            <person name="Rosa I.A."/>
            <person name="Tasca T."/>
            <person name="Bogo M.R."/>
            <person name="de Souza W."/>
        </authorList>
    </citation>
    <scope>NUCLEOTIDE SEQUENCE [LARGE SCALE GENOMIC DNA]</scope>
    <source>
        <strain evidence="4">K</strain>
    </source>
</reference>
<dbReference type="Pfam" id="PF00724">
    <property type="entry name" value="Oxidored_FMN"/>
    <property type="match status" value="1"/>
</dbReference>
<dbReference type="InterPro" id="IPR001155">
    <property type="entry name" value="OxRdtase_FMN_N"/>
</dbReference>
<evidence type="ECO:0000313" key="4">
    <source>
        <dbReference type="EMBL" id="OHT09808.1"/>
    </source>
</evidence>
<accession>A0A1J4KFU4</accession>
<dbReference type="VEuPathDB" id="TrichDB:TRFO_21168"/>
<evidence type="ECO:0000259" key="3">
    <source>
        <dbReference type="Pfam" id="PF00724"/>
    </source>
</evidence>
<organism evidence="4 5">
    <name type="scientific">Tritrichomonas foetus</name>
    <dbReference type="NCBI Taxonomy" id="1144522"/>
    <lineage>
        <taxon>Eukaryota</taxon>
        <taxon>Metamonada</taxon>
        <taxon>Parabasalia</taxon>
        <taxon>Tritrichomonadida</taxon>
        <taxon>Tritrichomonadidae</taxon>
        <taxon>Tritrichomonas</taxon>
    </lineage>
</organism>
<dbReference type="InterPro" id="IPR051799">
    <property type="entry name" value="NADH_flavin_oxidoreductase"/>
</dbReference>
<dbReference type="InterPro" id="IPR013785">
    <property type="entry name" value="Aldolase_TIM"/>
</dbReference>
<evidence type="ECO:0000313" key="5">
    <source>
        <dbReference type="Proteomes" id="UP000179807"/>
    </source>
</evidence>
<dbReference type="PANTHER" id="PTHR43656:SF2">
    <property type="entry name" value="BINDING OXIDOREDUCTASE, PUTATIVE (AFU_ORTHOLOGUE AFUA_2G08260)-RELATED"/>
    <property type="match status" value="1"/>
</dbReference>
<dbReference type="EMBL" id="MLAK01000629">
    <property type="protein sequence ID" value="OHT09808.1"/>
    <property type="molecule type" value="Genomic_DNA"/>
</dbReference>
<dbReference type="SUPFAM" id="SSF51395">
    <property type="entry name" value="FMN-linked oxidoreductases"/>
    <property type="match status" value="1"/>
</dbReference>
<dbReference type="GeneID" id="94836504"/>
<dbReference type="OrthoDB" id="276546at2759"/>
<dbReference type="GO" id="GO:0010181">
    <property type="term" value="F:FMN binding"/>
    <property type="evidence" value="ECO:0007669"/>
    <property type="project" value="InterPro"/>
</dbReference>
<dbReference type="Gene3D" id="3.20.20.70">
    <property type="entry name" value="Aldolase class I"/>
    <property type="match status" value="1"/>
</dbReference>
<evidence type="ECO:0000256" key="2">
    <source>
        <dbReference type="ARBA" id="ARBA00023002"/>
    </source>
</evidence>
<proteinExistence type="predicted"/>
<dbReference type="RefSeq" id="XP_068362944.1">
    <property type="nucleotide sequence ID" value="XM_068501800.1"/>
</dbReference>
<dbReference type="AlphaFoldDB" id="A0A1J4KFU4"/>
<dbReference type="Proteomes" id="UP000179807">
    <property type="component" value="Unassembled WGS sequence"/>
</dbReference>
<keyword evidence="5" id="KW-1185">Reference proteome</keyword>
<evidence type="ECO:0000256" key="1">
    <source>
        <dbReference type="ARBA" id="ARBA00022630"/>
    </source>
</evidence>
<comment type="caution">
    <text evidence="4">The sequence shown here is derived from an EMBL/GenBank/DDBJ whole genome shotgun (WGS) entry which is preliminary data.</text>
</comment>
<name>A0A1J4KFU4_9EUKA</name>
<feature type="domain" description="NADH:flavin oxidoreductase/NADH oxidase N-terminal" evidence="3">
    <location>
        <begin position="2"/>
        <end position="302"/>
    </location>
</feature>
<dbReference type="GO" id="GO:0016491">
    <property type="term" value="F:oxidoreductase activity"/>
    <property type="evidence" value="ECO:0007669"/>
    <property type="project" value="UniProtKB-KW"/>
</dbReference>